<evidence type="ECO:0000259" key="1">
    <source>
        <dbReference type="Pfam" id="PF00535"/>
    </source>
</evidence>
<organism evidence="2 3">
    <name type="scientific">Parvibium lacunae</name>
    <dbReference type="NCBI Taxonomy" id="1888893"/>
    <lineage>
        <taxon>Bacteria</taxon>
        <taxon>Pseudomonadati</taxon>
        <taxon>Pseudomonadota</taxon>
        <taxon>Betaproteobacteria</taxon>
        <taxon>Burkholderiales</taxon>
        <taxon>Alcaligenaceae</taxon>
        <taxon>Parvibium</taxon>
    </lineage>
</organism>
<sequence length="290" mass="33884">MSRDLSDPLVSIAMPIYNGERYLKLALDSLIRQSYKNWELWLIDDGSTDRSLTIAQSFNDPRIRIVRDGNNEGLARRLNQAIDLARGEYLMRMDQDDVCHPQRIAVQVKFMLTQPSCDLSATRAITIDENNTIIGELPFVSTHQRLTQLPWRTFYMPHPTWMGKRSWFKQHYYAHAAPYCCEDQELLLRTYATSQFATVDHVSLAYRIRSTIDLRKLFRTRNALLNVQLNHFLRNGYIFSALAAIALYGLRVVQDVIRHSRHKSLHSRKHIHPEHEQAWQAILKNLENQP</sequence>
<evidence type="ECO:0000313" key="2">
    <source>
        <dbReference type="EMBL" id="RCS57401.1"/>
    </source>
</evidence>
<keyword evidence="2" id="KW-0808">Transferase</keyword>
<proteinExistence type="predicted"/>
<dbReference type="AlphaFoldDB" id="A0A368L1T4"/>
<name>A0A368L1T4_9BURK</name>
<evidence type="ECO:0000313" key="3">
    <source>
        <dbReference type="Proteomes" id="UP000252357"/>
    </source>
</evidence>
<dbReference type="RefSeq" id="WP_114402882.1">
    <property type="nucleotide sequence ID" value="NZ_QPGB01000003.1"/>
</dbReference>
<dbReference type="SUPFAM" id="SSF53448">
    <property type="entry name" value="Nucleotide-diphospho-sugar transferases"/>
    <property type="match status" value="1"/>
</dbReference>
<dbReference type="Gene3D" id="3.90.550.10">
    <property type="entry name" value="Spore Coat Polysaccharide Biosynthesis Protein SpsA, Chain A"/>
    <property type="match status" value="1"/>
</dbReference>
<dbReference type="EMBL" id="QPGB01000003">
    <property type="protein sequence ID" value="RCS57401.1"/>
    <property type="molecule type" value="Genomic_DNA"/>
</dbReference>
<reference evidence="2 3" key="1">
    <citation type="journal article" date="2018" name="Int. J. Syst. Evol. Microbiol.">
        <title>Parvibium lacunae gen. nov., sp. nov., a new member of the family Alcaligenaceae isolated from a freshwater pond.</title>
        <authorList>
            <person name="Chen W.M."/>
            <person name="Xie P.B."/>
            <person name="Hsu M.Y."/>
            <person name="Sheu S.Y."/>
        </authorList>
    </citation>
    <scope>NUCLEOTIDE SEQUENCE [LARGE SCALE GENOMIC DNA]</scope>
    <source>
        <strain evidence="2 3">KMB9</strain>
    </source>
</reference>
<dbReference type="PANTHER" id="PTHR22916:SF3">
    <property type="entry name" value="UDP-GLCNAC:BETAGAL BETA-1,3-N-ACETYLGLUCOSAMINYLTRANSFERASE-LIKE PROTEIN 1"/>
    <property type="match status" value="1"/>
</dbReference>
<feature type="domain" description="Glycosyltransferase 2-like" evidence="1">
    <location>
        <begin position="11"/>
        <end position="170"/>
    </location>
</feature>
<dbReference type="InterPro" id="IPR001173">
    <property type="entry name" value="Glyco_trans_2-like"/>
</dbReference>
<dbReference type="GO" id="GO:0016758">
    <property type="term" value="F:hexosyltransferase activity"/>
    <property type="evidence" value="ECO:0007669"/>
    <property type="project" value="UniProtKB-ARBA"/>
</dbReference>
<dbReference type="Proteomes" id="UP000252357">
    <property type="component" value="Unassembled WGS sequence"/>
</dbReference>
<protein>
    <submittedName>
        <fullName evidence="2">Glycosyltransferase</fullName>
    </submittedName>
</protein>
<dbReference type="PANTHER" id="PTHR22916">
    <property type="entry name" value="GLYCOSYLTRANSFERASE"/>
    <property type="match status" value="1"/>
</dbReference>
<keyword evidence="3" id="KW-1185">Reference proteome</keyword>
<dbReference type="OrthoDB" id="9802649at2"/>
<dbReference type="InterPro" id="IPR029044">
    <property type="entry name" value="Nucleotide-diphossugar_trans"/>
</dbReference>
<accession>A0A368L1T4</accession>
<dbReference type="Pfam" id="PF00535">
    <property type="entry name" value="Glycos_transf_2"/>
    <property type="match status" value="1"/>
</dbReference>
<comment type="caution">
    <text evidence="2">The sequence shown here is derived from an EMBL/GenBank/DDBJ whole genome shotgun (WGS) entry which is preliminary data.</text>
</comment>
<gene>
    <name evidence="2" type="ORF">DU000_08030</name>
</gene>